<proteinExistence type="predicted"/>
<dbReference type="RefSeq" id="WP_058933877.1">
    <property type="nucleotide sequence ID" value="NZ_CP013729.1"/>
</dbReference>
<dbReference type="InterPro" id="IPR042252">
    <property type="entry name" value="MtfA_N"/>
</dbReference>
<dbReference type="PANTHER" id="PTHR30164">
    <property type="entry name" value="MTFA PEPTIDASE"/>
    <property type="match status" value="1"/>
</dbReference>
<sequence>MGLMLLVLGALLLCGWWASQPWRVIWRRSRIRARAFPAPWRAILRRNVPQVARLPTDMQLRLKRQMQVFLAEKQFIGCAGQAITDEVRVTIAALACLPLLGRSRGYYPKLHSVLVYPGAFIVDRVRQQGPLQMQQRQVLSGESWGEGQVVLSWDHVQREAASPEAGHNVVVHEFAHQLDQDKGFANGAPWLGDPGRQARWAQVMQQSFAVLRARLEAGEPDPLGDYASTEPAEFFAVASERFFCQPGALAQAHPAVYAELSRFYQLDPLLWT</sequence>
<dbReference type="Pfam" id="PF06167">
    <property type="entry name" value="Peptidase_M90"/>
    <property type="match status" value="1"/>
</dbReference>
<dbReference type="Gene3D" id="1.10.472.150">
    <property type="entry name" value="Glucose-regulated metallo-peptidase M90, N-terminal domain"/>
    <property type="match status" value="1"/>
</dbReference>
<dbReference type="Gene3D" id="3.40.390.10">
    <property type="entry name" value="Collagenase (Catalytic Domain)"/>
    <property type="match status" value="1"/>
</dbReference>
<dbReference type="GO" id="GO:0004177">
    <property type="term" value="F:aminopeptidase activity"/>
    <property type="evidence" value="ECO:0007669"/>
    <property type="project" value="TreeGrafter"/>
</dbReference>
<dbReference type="PATRIC" id="fig|76731.3.peg.920"/>
<accession>A0A0U3MM75</accession>
<dbReference type="CDD" id="cd20169">
    <property type="entry name" value="Peptidase_M90_mtfA"/>
    <property type="match status" value="1"/>
</dbReference>
<dbReference type="Proteomes" id="UP000060699">
    <property type="component" value="Chromosome"/>
</dbReference>
<dbReference type="AlphaFoldDB" id="A0A0U3MM75"/>
<dbReference type="GO" id="GO:0005829">
    <property type="term" value="C:cytosol"/>
    <property type="evidence" value="ECO:0007669"/>
    <property type="project" value="TreeGrafter"/>
</dbReference>
<dbReference type="InterPro" id="IPR024079">
    <property type="entry name" value="MetalloPept_cat_dom_sf"/>
</dbReference>
<dbReference type="OrthoDB" id="9786424at2"/>
<dbReference type="InterPro" id="IPR010384">
    <property type="entry name" value="MtfA_fam"/>
</dbReference>
<organism evidence="1 2">
    <name type="scientific">Roseateles depolymerans</name>
    <dbReference type="NCBI Taxonomy" id="76731"/>
    <lineage>
        <taxon>Bacteria</taxon>
        <taxon>Pseudomonadati</taxon>
        <taxon>Pseudomonadota</taxon>
        <taxon>Betaproteobacteria</taxon>
        <taxon>Burkholderiales</taxon>
        <taxon>Sphaerotilaceae</taxon>
        <taxon>Roseateles</taxon>
    </lineage>
</organism>
<evidence type="ECO:0000313" key="2">
    <source>
        <dbReference type="Proteomes" id="UP000060699"/>
    </source>
</evidence>
<dbReference type="PANTHER" id="PTHR30164:SF2">
    <property type="entry name" value="PROTEIN MTFA"/>
    <property type="match status" value="1"/>
</dbReference>
<dbReference type="KEGG" id="rdp:RD2015_906"/>
<keyword evidence="2" id="KW-1185">Reference proteome</keyword>
<name>A0A0U3MM75_9BURK</name>
<dbReference type="EMBL" id="CP013729">
    <property type="protein sequence ID" value="ALV05402.1"/>
    <property type="molecule type" value="Genomic_DNA"/>
</dbReference>
<protein>
    <submittedName>
        <fullName evidence="1">Uncharacterized protein</fullName>
    </submittedName>
</protein>
<reference evidence="1 2" key="1">
    <citation type="submission" date="2015-12" db="EMBL/GenBank/DDBJ databases">
        <title>Complete genome of Roseateles depolymerans KCTC 42856.</title>
        <authorList>
            <person name="Kim K.M."/>
        </authorList>
    </citation>
    <scope>NUCLEOTIDE SEQUENCE [LARGE SCALE GENOMIC DNA]</scope>
    <source>
        <strain evidence="1 2">KCTC 42856</strain>
    </source>
</reference>
<gene>
    <name evidence="1" type="ORF">RD2015_906</name>
</gene>
<dbReference type="GO" id="GO:0008237">
    <property type="term" value="F:metallopeptidase activity"/>
    <property type="evidence" value="ECO:0007669"/>
    <property type="project" value="InterPro"/>
</dbReference>
<dbReference type="SUPFAM" id="SSF55486">
    <property type="entry name" value="Metalloproteases ('zincins'), catalytic domain"/>
    <property type="match status" value="1"/>
</dbReference>
<evidence type="ECO:0000313" key="1">
    <source>
        <dbReference type="EMBL" id="ALV05402.1"/>
    </source>
</evidence>